<evidence type="ECO:0000313" key="4">
    <source>
        <dbReference type="EMBL" id="RHA42276.1"/>
    </source>
</evidence>
<protein>
    <submittedName>
        <fullName evidence="4">TIGR01777 family protein</fullName>
    </submittedName>
</protein>
<dbReference type="PANTHER" id="PTHR11092">
    <property type="entry name" value="SUGAR NUCLEOTIDE EPIMERASE RELATED"/>
    <property type="match status" value="1"/>
</dbReference>
<dbReference type="NCBIfam" id="TIGR01777">
    <property type="entry name" value="yfcH"/>
    <property type="match status" value="1"/>
</dbReference>
<reference evidence="4 5" key="1">
    <citation type="submission" date="2018-08" db="EMBL/GenBank/DDBJ databases">
        <title>Cellulomonas rhizosphaerae sp. nov., a novel actinomycete isolated from soil.</title>
        <authorList>
            <person name="Tian Y."/>
        </authorList>
    </citation>
    <scope>NUCLEOTIDE SEQUENCE [LARGE SCALE GENOMIC DNA]</scope>
    <source>
        <strain evidence="4 5">NEAU-TCZ24</strain>
    </source>
</reference>
<feature type="domain" description="DUF1731" evidence="3">
    <location>
        <begin position="246"/>
        <end position="291"/>
    </location>
</feature>
<keyword evidence="5" id="KW-1185">Reference proteome</keyword>
<dbReference type="PANTHER" id="PTHR11092:SF0">
    <property type="entry name" value="EPIMERASE FAMILY PROTEIN SDR39U1"/>
    <property type="match status" value="1"/>
</dbReference>
<dbReference type="Pfam" id="PF01370">
    <property type="entry name" value="Epimerase"/>
    <property type="match status" value="1"/>
</dbReference>
<dbReference type="InterPro" id="IPR013549">
    <property type="entry name" value="DUF1731"/>
</dbReference>
<sequence length="296" mass="31474">MRVVVGGSSGFIGSALLPLLRESGHEVLTLVRRHPRMHDEISWDPDAGVLDPRALDGVDAVINLAGVNPGSRPLTAARKRLVLSSRLRSTRLIAERLADHPSGPRIWLQASGIGAYGSRGEDVLDESEPLGDTFFAHVVQQWEAATATAEAAGVRVVHLRTGIVLGPGGGALGRLLPILKVGLGGRLGSGQQFWPWISLLDEVRAMEHLLTADVRGPVNLVTEPRRNVEVVQALARAMHRPAAVPVPAFALKLALGDFSSEVLGSIRAVPKALDASGFVPAHPDLDEAARWVVTKG</sequence>
<evidence type="ECO:0000256" key="1">
    <source>
        <dbReference type="ARBA" id="ARBA00009353"/>
    </source>
</evidence>
<evidence type="ECO:0000259" key="2">
    <source>
        <dbReference type="Pfam" id="PF01370"/>
    </source>
</evidence>
<dbReference type="InterPro" id="IPR036291">
    <property type="entry name" value="NAD(P)-bd_dom_sf"/>
</dbReference>
<name>A0A413RMR0_9CELL</name>
<dbReference type="Proteomes" id="UP000283374">
    <property type="component" value="Unassembled WGS sequence"/>
</dbReference>
<dbReference type="Pfam" id="PF08338">
    <property type="entry name" value="DUF1731"/>
    <property type="match status" value="1"/>
</dbReference>
<accession>A0A413RMR0</accession>
<feature type="domain" description="NAD-dependent epimerase/dehydratase" evidence="2">
    <location>
        <begin position="3"/>
        <end position="216"/>
    </location>
</feature>
<dbReference type="RefSeq" id="WP_118766841.1">
    <property type="nucleotide sequence ID" value="NZ_QWKP01000175.1"/>
</dbReference>
<proteinExistence type="inferred from homology"/>
<dbReference type="OrthoDB" id="9801773at2"/>
<evidence type="ECO:0000313" key="5">
    <source>
        <dbReference type="Proteomes" id="UP000283374"/>
    </source>
</evidence>
<dbReference type="Gene3D" id="3.40.50.720">
    <property type="entry name" value="NAD(P)-binding Rossmann-like Domain"/>
    <property type="match status" value="1"/>
</dbReference>
<dbReference type="SUPFAM" id="SSF51735">
    <property type="entry name" value="NAD(P)-binding Rossmann-fold domains"/>
    <property type="match status" value="1"/>
</dbReference>
<comment type="similarity">
    <text evidence="1">Belongs to the NAD(P)-dependent epimerase/dehydratase family. SDR39U1 subfamily.</text>
</comment>
<gene>
    <name evidence="4" type="ORF">D1825_07625</name>
</gene>
<dbReference type="InterPro" id="IPR001509">
    <property type="entry name" value="Epimerase_deHydtase"/>
</dbReference>
<organism evidence="4 5">
    <name type="scientific">Cellulomonas rhizosphaerae</name>
    <dbReference type="NCBI Taxonomy" id="2293719"/>
    <lineage>
        <taxon>Bacteria</taxon>
        <taxon>Bacillati</taxon>
        <taxon>Actinomycetota</taxon>
        <taxon>Actinomycetes</taxon>
        <taxon>Micrococcales</taxon>
        <taxon>Cellulomonadaceae</taxon>
        <taxon>Cellulomonas</taxon>
    </lineage>
</organism>
<dbReference type="InterPro" id="IPR010099">
    <property type="entry name" value="SDR39U1"/>
</dbReference>
<dbReference type="AlphaFoldDB" id="A0A413RMR0"/>
<dbReference type="EMBL" id="QWKP01000175">
    <property type="protein sequence ID" value="RHA42276.1"/>
    <property type="molecule type" value="Genomic_DNA"/>
</dbReference>
<comment type="caution">
    <text evidence="4">The sequence shown here is derived from an EMBL/GenBank/DDBJ whole genome shotgun (WGS) entry which is preliminary data.</text>
</comment>
<evidence type="ECO:0000259" key="3">
    <source>
        <dbReference type="Pfam" id="PF08338"/>
    </source>
</evidence>